<organism evidence="2 3">
    <name type="scientific">Candidatus Phycosocius bacilliformis</name>
    <dbReference type="NCBI Taxonomy" id="1445552"/>
    <lineage>
        <taxon>Bacteria</taxon>
        <taxon>Pseudomonadati</taxon>
        <taxon>Pseudomonadota</taxon>
        <taxon>Alphaproteobacteria</taxon>
        <taxon>Caulobacterales</taxon>
        <taxon>Caulobacterales incertae sedis</taxon>
        <taxon>Candidatus Phycosocius</taxon>
    </lineage>
</organism>
<evidence type="ECO:0000256" key="1">
    <source>
        <dbReference type="SAM" id="SignalP"/>
    </source>
</evidence>
<dbReference type="RefSeq" id="WP_108984167.1">
    <property type="nucleotide sequence ID" value="NZ_BFBR01000002.1"/>
</dbReference>
<dbReference type="Pfam" id="PF00805">
    <property type="entry name" value="Pentapeptide"/>
    <property type="match status" value="2"/>
</dbReference>
<protein>
    <submittedName>
        <fullName evidence="2">Secreted effector protein PipB2</fullName>
    </submittedName>
</protein>
<keyword evidence="1" id="KW-0732">Signal</keyword>
<evidence type="ECO:0000313" key="2">
    <source>
        <dbReference type="EMBL" id="GBF57312.1"/>
    </source>
</evidence>
<name>A0A2P2E8C2_9PROT</name>
<dbReference type="EMBL" id="BFBR01000002">
    <property type="protein sequence ID" value="GBF57312.1"/>
    <property type="molecule type" value="Genomic_DNA"/>
</dbReference>
<feature type="chain" id="PRO_5015202951" evidence="1">
    <location>
        <begin position="21"/>
        <end position="162"/>
    </location>
</feature>
<keyword evidence="3" id="KW-1185">Reference proteome</keyword>
<dbReference type="Gene3D" id="2.160.20.80">
    <property type="entry name" value="E3 ubiquitin-protein ligase SopA"/>
    <property type="match status" value="1"/>
</dbReference>
<dbReference type="InterPro" id="IPR051082">
    <property type="entry name" value="Pentapeptide-BTB/POZ_domain"/>
</dbReference>
<dbReference type="PANTHER" id="PTHR14136:SF17">
    <property type="entry name" value="BTB_POZ DOMAIN-CONTAINING PROTEIN KCTD9"/>
    <property type="match status" value="1"/>
</dbReference>
<comment type="caution">
    <text evidence="2">The sequence shown here is derived from an EMBL/GenBank/DDBJ whole genome shotgun (WGS) entry which is preliminary data.</text>
</comment>
<dbReference type="PANTHER" id="PTHR14136">
    <property type="entry name" value="BTB_POZ DOMAIN-CONTAINING PROTEIN KCTD9"/>
    <property type="match status" value="1"/>
</dbReference>
<reference evidence="2 3" key="1">
    <citation type="journal article" date="2018" name="Genome Announc.">
        <title>Draft Genome Sequence of "Candidatus Phycosocius bacilliformis," an Alphaproteobacterial Ectosymbiont of the Hydrocarbon-Producing Green Alga Botryococcus braunii.</title>
        <authorList>
            <person name="Tanabe Y."/>
            <person name="Yamaguchi H."/>
            <person name="Watanabe M.M."/>
        </authorList>
    </citation>
    <scope>NUCLEOTIDE SEQUENCE [LARGE SCALE GENOMIC DNA]</scope>
    <source>
        <strain evidence="2 3">BOTRYCO-2</strain>
    </source>
</reference>
<dbReference type="Proteomes" id="UP000245086">
    <property type="component" value="Unassembled WGS sequence"/>
</dbReference>
<evidence type="ECO:0000313" key="3">
    <source>
        <dbReference type="Proteomes" id="UP000245086"/>
    </source>
</evidence>
<gene>
    <name evidence="2" type="primary">pipB2_1</name>
    <name evidence="2" type="ORF">PbB2_00977</name>
</gene>
<accession>A0A2P2E8C2</accession>
<proteinExistence type="predicted"/>
<dbReference type="InterPro" id="IPR001646">
    <property type="entry name" value="5peptide_repeat"/>
</dbReference>
<feature type="signal peptide" evidence="1">
    <location>
        <begin position="1"/>
        <end position="20"/>
    </location>
</feature>
<sequence length="162" mass="16569">MKRLSLALLAAVAVSAPALAQNAAQIDRVKGGQSCSGCNLFQADLSYSDLSRRNFSGSRLRQSEMSLATADGANFSRADLSIANLYGVRATGASFARTNLERAVLVGGYFSGANFAGANLTGANLSGAEMAGARGLTQTQLSKACGDATTTLPRGLSVPACQ</sequence>
<dbReference type="AlphaFoldDB" id="A0A2P2E8C2"/>
<dbReference type="SUPFAM" id="SSF141571">
    <property type="entry name" value="Pentapeptide repeat-like"/>
    <property type="match status" value="1"/>
</dbReference>
<dbReference type="OrthoDB" id="7304622at2"/>